<keyword evidence="3" id="KW-1185">Reference proteome</keyword>
<accession>F2UQL7</accession>
<feature type="region of interest" description="Disordered" evidence="1">
    <location>
        <begin position="131"/>
        <end position="180"/>
    </location>
</feature>
<dbReference type="AlphaFoldDB" id="F2UQL7"/>
<dbReference type="EMBL" id="GL832989">
    <property type="protein sequence ID" value="EGD79922.1"/>
    <property type="molecule type" value="Genomic_DNA"/>
</dbReference>
<feature type="compositionally biased region" description="Low complexity" evidence="1">
    <location>
        <begin position="37"/>
        <end position="62"/>
    </location>
</feature>
<reference evidence="2" key="1">
    <citation type="submission" date="2009-08" db="EMBL/GenBank/DDBJ databases">
        <title>Annotation of Salpingoeca rosetta.</title>
        <authorList>
            <consortium name="The Broad Institute Genome Sequencing Platform"/>
            <person name="Russ C."/>
            <person name="Cuomo C."/>
            <person name="Burger G."/>
            <person name="Gray M.W."/>
            <person name="Holland P.W.H."/>
            <person name="King N."/>
            <person name="Lang F.B.F."/>
            <person name="Roger A.J."/>
            <person name="Ruiz-Trillo I."/>
            <person name="Young S.K."/>
            <person name="Zeng Q."/>
            <person name="Gargeya S."/>
            <person name="Alvarado L."/>
            <person name="Berlin A."/>
            <person name="Chapman S.B."/>
            <person name="Chen Z."/>
            <person name="Freedman E."/>
            <person name="Gellesch M."/>
            <person name="Goldberg J."/>
            <person name="Griggs A."/>
            <person name="Gujja S."/>
            <person name="Heilman E."/>
            <person name="Heiman D."/>
            <person name="Howarth C."/>
            <person name="Mehta T."/>
            <person name="Neiman D."/>
            <person name="Pearson M."/>
            <person name="Roberts A."/>
            <person name="Saif S."/>
            <person name="Shea T."/>
            <person name="Shenoy N."/>
            <person name="Sisk P."/>
            <person name="Stolte C."/>
            <person name="Sykes S."/>
            <person name="White J."/>
            <person name="Yandava C."/>
            <person name="Haas B."/>
            <person name="Nusbaum C."/>
            <person name="Birren B."/>
        </authorList>
    </citation>
    <scope>NUCLEOTIDE SEQUENCE [LARGE SCALE GENOMIC DNA]</scope>
    <source>
        <strain evidence="2">ATCC 50818</strain>
    </source>
</reference>
<feature type="compositionally biased region" description="Low complexity" evidence="1">
    <location>
        <begin position="131"/>
        <end position="166"/>
    </location>
</feature>
<evidence type="ECO:0000313" key="2">
    <source>
        <dbReference type="EMBL" id="EGD79922.1"/>
    </source>
</evidence>
<organism evidence="3">
    <name type="scientific">Salpingoeca rosetta (strain ATCC 50818 / BSB-021)</name>
    <dbReference type="NCBI Taxonomy" id="946362"/>
    <lineage>
        <taxon>Eukaryota</taxon>
        <taxon>Choanoflagellata</taxon>
        <taxon>Craspedida</taxon>
        <taxon>Salpingoecidae</taxon>
        <taxon>Salpingoeca</taxon>
    </lineage>
</organism>
<feature type="compositionally biased region" description="Polar residues" evidence="1">
    <location>
        <begin position="1"/>
        <end position="17"/>
    </location>
</feature>
<protein>
    <submittedName>
        <fullName evidence="2">Uncharacterized protein</fullName>
    </submittedName>
</protein>
<sequence>MASVSTTTGLQPNNVELVNSAGRRKRRAPQQRRRQSHQQQRTASTSTRYPPALANSRSSRSPAAPPSTPSRLSDGAFADPLHLHCWYPCARSTTTIVNIISSINPSPLGEPSRPLAAAAVVILPTATGHVGGEAAAAGDAGDTNDGNNNDNNINSVNDDGNSDNDGWNQHPLERSPMIGAHASPGAVETIMVMINSIMGRDSRRSLLHIIVKKRPIGWLLSLFPFPTAESCIHSCTHPGSSGTDRGAATTHTAVLSTQEQIRISWTSCTESMHSA</sequence>
<evidence type="ECO:0000313" key="3">
    <source>
        <dbReference type="Proteomes" id="UP000007799"/>
    </source>
</evidence>
<dbReference type="RefSeq" id="XP_004988543.1">
    <property type="nucleotide sequence ID" value="XM_004988486.1"/>
</dbReference>
<dbReference type="Proteomes" id="UP000007799">
    <property type="component" value="Unassembled WGS sequence"/>
</dbReference>
<feature type="region of interest" description="Disordered" evidence="1">
    <location>
        <begin position="1"/>
        <end position="72"/>
    </location>
</feature>
<dbReference type="KEGG" id="sre:PTSG_10204"/>
<dbReference type="GeneID" id="16069073"/>
<gene>
    <name evidence="2" type="ORF">PTSG_10204</name>
</gene>
<evidence type="ECO:0000256" key="1">
    <source>
        <dbReference type="SAM" id="MobiDB-lite"/>
    </source>
</evidence>
<dbReference type="InParanoid" id="F2UQL7"/>
<name>F2UQL7_SALR5</name>
<feature type="compositionally biased region" description="Basic residues" evidence="1">
    <location>
        <begin position="22"/>
        <end position="36"/>
    </location>
</feature>
<proteinExistence type="predicted"/>